<dbReference type="Pfam" id="PF13020">
    <property type="entry name" value="NOV_C"/>
    <property type="match status" value="1"/>
</dbReference>
<feature type="domain" description="Protein NO VEIN C-terminal" evidence="1">
    <location>
        <begin position="218"/>
        <end position="306"/>
    </location>
</feature>
<protein>
    <recommendedName>
        <fullName evidence="1">Protein NO VEIN C-terminal domain-containing protein</fullName>
    </recommendedName>
</protein>
<evidence type="ECO:0000259" key="1">
    <source>
        <dbReference type="Pfam" id="PF13020"/>
    </source>
</evidence>
<sequence>MTEIDKILPKKQEKQQAFILDHGKIEEGKLKYADDQTSYGWNIKRYNRLKEGAFVLNRHPSKLSKDKKFEIYAGGYVEQISKPDEDGNVRALITHSFNIEPPIKQGDDFIESFKWSSKKKKSNNWANFWNQYGMNEIKIDEFEKLVNAVQCVPAESIASEYEKISEEEIKTFVEKGFTVSYEEDNTTHSKRKKTTKFIAKQIDFESIQKQRQKIGALGEAIVFELLIKNAQKNNNKLPIHVSKVEGDGLGYDIRCWNELGEECYIEVKTSTSKFSDGFEMSRNEIKASTSKNANYFIYRVYDLNIKTRECKIKIFEGPVSSETFNLEATSYKVYQK</sequence>
<accession>A0A0V8ASJ2</accession>
<evidence type="ECO:0000313" key="2">
    <source>
        <dbReference type="EMBL" id="PLW59213.1"/>
    </source>
</evidence>
<gene>
    <name evidence="2" type="ORF">CYU10_000051</name>
</gene>
<name>A0A0V8ASJ2_LACLL</name>
<organism evidence="2 3">
    <name type="scientific">Lactococcus lactis subsp. lactis</name>
    <name type="common">Streptococcus lactis</name>
    <dbReference type="NCBI Taxonomy" id="1360"/>
    <lineage>
        <taxon>Bacteria</taxon>
        <taxon>Bacillati</taxon>
        <taxon>Bacillota</taxon>
        <taxon>Bacilli</taxon>
        <taxon>Lactobacillales</taxon>
        <taxon>Streptococcaceae</taxon>
        <taxon>Lactococcus</taxon>
    </lineage>
</organism>
<dbReference type="Proteomes" id="UP000234865">
    <property type="component" value="Unassembled WGS sequence"/>
</dbReference>
<comment type="caution">
    <text evidence="2">The sequence shown here is derived from an EMBL/GenBank/DDBJ whole genome shotgun (WGS) entry which is preliminary data.</text>
</comment>
<proteinExistence type="predicted"/>
<reference evidence="3" key="1">
    <citation type="submission" date="2016-08" db="EMBL/GenBank/DDBJ databases">
        <title>Comparative genomics of Lactococcus lactis strain WFLU12 isolated from the gastrointestinal tract of wild olive flounder (Paralichythys olivaceus).</title>
        <authorList>
            <person name="Nguyen T.L."/>
            <person name="Kim D.-H."/>
        </authorList>
    </citation>
    <scope>NUCLEOTIDE SEQUENCE [LARGE SCALE GENOMIC DNA]</scope>
    <source>
        <strain evidence="3">WFLU12</strain>
    </source>
</reference>
<dbReference type="RefSeq" id="WP_058203131.1">
    <property type="nucleotide sequence ID" value="NZ_LKLD01000010.1"/>
</dbReference>
<dbReference type="InterPro" id="IPR024975">
    <property type="entry name" value="NOV_C"/>
</dbReference>
<evidence type="ECO:0000313" key="3">
    <source>
        <dbReference type="Proteomes" id="UP000234865"/>
    </source>
</evidence>
<dbReference type="EMBL" id="PKRZ01000001">
    <property type="protein sequence ID" value="PLW59213.1"/>
    <property type="molecule type" value="Genomic_DNA"/>
</dbReference>
<dbReference type="AlphaFoldDB" id="A0A0V8ASJ2"/>